<evidence type="ECO:0000313" key="1">
    <source>
        <dbReference type="EMBL" id="GAK30758.1"/>
    </source>
</evidence>
<keyword evidence="2" id="KW-1185">Reference proteome</keyword>
<evidence type="ECO:0000313" key="2">
    <source>
        <dbReference type="Proteomes" id="UP000030643"/>
    </source>
</evidence>
<dbReference type="RefSeq" id="WP_027698840.1">
    <property type="nucleotide sequence ID" value="NZ_DF820488.1"/>
</dbReference>
<protein>
    <submittedName>
        <fullName evidence="1">Uncharacterized protein</fullName>
    </submittedName>
</protein>
<gene>
    <name evidence="1" type="ORF">WOSG25_050300</name>
</gene>
<proteinExistence type="predicted"/>
<dbReference type="Proteomes" id="UP000030643">
    <property type="component" value="Unassembled WGS sequence"/>
</dbReference>
<dbReference type="OrthoDB" id="9856303at2"/>
<accession>A0A069CU66</accession>
<dbReference type="STRING" id="1329250.WOSG25_050300"/>
<dbReference type="AlphaFoldDB" id="A0A069CU66"/>
<dbReference type="EMBL" id="DF820488">
    <property type="protein sequence ID" value="GAK30758.1"/>
    <property type="molecule type" value="Genomic_DNA"/>
</dbReference>
<sequence>MATSQAQVIKAITATIDHANEVTASMQKLDKDLLYAGVNEIKNLIEEDPQLEKLFADDLKQLRNNARFISQASGIVKNAKNVSQAGDSMIGSAKRFLSSSK</sequence>
<reference evidence="2" key="1">
    <citation type="journal article" date="2014" name="Genome Announc.">
        <title>Draft genome sequence of Weissella oryzae SG25T, isolated from fermented rice grains.</title>
        <authorList>
            <person name="Tanizawa Y."/>
            <person name="Fujisawa T."/>
            <person name="Mochizuki T."/>
            <person name="Kaminuma E."/>
            <person name="Suzuki Y."/>
            <person name="Nakamura Y."/>
            <person name="Tohno M."/>
        </authorList>
    </citation>
    <scope>NUCLEOTIDE SEQUENCE [LARGE SCALE GENOMIC DNA]</scope>
    <source>
        <strain evidence="2">DSM 25784 / JCM 18191 / LMG 30913 / SG25</strain>
    </source>
</reference>
<organism evidence="1 2">
    <name type="scientific">Weissella oryzae (strain DSM 25784 / JCM 18191 / LMG 30913 / SG25)</name>
    <dbReference type="NCBI Taxonomy" id="1329250"/>
    <lineage>
        <taxon>Bacteria</taxon>
        <taxon>Bacillati</taxon>
        <taxon>Bacillota</taxon>
        <taxon>Bacilli</taxon>
        <taxon>Lactobacillales</taxon>
        <taxon>Lactobacillaceae</taxon>
        <taxon>Weissella</taxon>
    </lineage>
</organism>
<name>A0A069CU66_WEIOS</name>